<sequence length="185" mass="21665">MDQRNEEKVTSNTLKSRDLPTSRMHRRPQPPGVREDDQSPPGDWTPSSSMSGGNRNHQPWPEEILRDLDKYLGQHKDAKDCVYLARHLFNGSEYAGDGDVTHKILGVFRSLESANVKAMEYAWKEYDHFFDMRVVNKLVDDDEYDLEDTLAWWVDRKHGDLTLKGFNMEHSGKFKIWVEKRRLQT</sequence>
<organism evidence="2 3">
    <name type="scientific">Pestalotiopsis fici (strain W106-1 / CGMCC3.15140)</name>
    <dbReference type="NCBI Taxonomy" id="1229662"/>
    <lineage>
        <taxon>Eukaryota</taxon>
        <taxon>Fungi</taxon>
        <taxon>Dikarya</taxon>
        <taxon>Ascomycota</taxon>
        <taxon>Pezizomycotina</taxon>
        <taxon>Sordariomycetes</taxon>
        <taxon>Xylariomycetidae</taxon>
        <taxon>Amphisphaeriales</taxon>
        <taxon>Sporocadaceae</taxon>
        <taxon>Pestalotiopsis</taxon>
    </lineage>
</organism>
<name>W3XM20_PESFW</name>
<dbReference type="InParanoid" id="W3XM20"/>
<gene>
    <name evidence="2" type="ORF">PFICI_00129</name>
</gene>
<evidence type="ECO:0000313" key="2">
    <source>
        <dbReference type="EMBL" id="ETS86301.1"/>
    </source>
</evidence>
<feature type="region of interest" description="Disordered" evidence="1">
    <location>
        <begin position="1"/>
        <end position="60"/>
    </location>
</feature>
<protein>
    <submittedName>
        <fullName evidence="2">Uncharacterized protein</fullName>
    </submittedName>
</protein>
<dbReference type="Proteomes" id="UP000030651">
    <property type="component" value="Unassembled WGS sequence"/>
</dbReference>
<reference evidence="3" key="1">
    <citation type="journal article" date="2015" name="BMC Genomics">
        <title>Genomic and transcriptomic analysis of the endophytic fungus Pestalotiopsis fici reveals its lifestyle and high potential for synthesis of natural products.</title>
        <authorList>
            <person name="Wang X."/>
            <person name="Zhang X."/>
            <person name="Liu L."/>
            <person name="Xiang M."/>
            <person name="Wang W."/>
            <person name="Sun X."/>
            <person name="Che Y."/>
            <person name="Guo L."/>
            <person name="Liu G."/>
            <person name="Guo L."/>
            <person name="Wang C."/>
            <person name="Yin W.B."/>
            <person name="Stadler M."/>
            <person name="Zhang X."/>
            <person name="Liu X."/>
        </authorList>
    </citation>
    <scope>NUCLEOTIDE SEQUENCE [LARGE SCALE GENOMIC DNA]</scope>
    <source>
        <strain evidence="3">W106-1 / CGMCC3.15140</strain>
    </source>
</reference>
<accession>W3XM20</accession>
<dbReference type="RefSeq" id="XP_007826901.1">
    <property type="nucleotide sequence ID" value="XM_007828710.1"/>
</dbReference>
<keyword evidence="3" id="KW-1185">Reference proteome</keyword>
<feature type="compositionally biased region" description="Basic and acidic residues" evidence="1">
    <location>
        <begin position="1"/>
        <end position="20"/>
    </location>
</feature>
<dbReference type="AlphaFoldDB" id="W3XM20"/>
<dbReference type="HOGENOM" id="CLU_1461806_0_0_1"/>
<dbReference type="OrthoDB" id="4787031at2759"/>
<feature type="compositionally biased region" description="Polar residues" evidence="1">
    <location>
        <begin position="45"/>
        <end position="57"/>
    </location>
</feature>
<dbReference type="EMBL" id="KI912109">
    <property type="protein sequence ID" value="ETS86301.1"/>
    <property type="molecule type" value="Genomic_DNA"/>
</dbReference>
<dbReference type="KEGG" id="pfy:PFICI_00129"/>
<evidence type="ECO:0000313" key="3">
    <source>
        <dbReference type="Proteomes" id="UP000030651"/>
    </source>
</evidence>
<dbReference type="GeneID" id="19265142"/>
<evidence type="ECO:0000256" key="1">
    <source>
        <dbReference type="SAM" id="MobiDB-lite"/>
    </source>
</evidence>
<proteinExistence type="predicted"/>